<dbReference type="Gene3D" id="3.30.450.40">
    <property type="match status" value="1"/>
</dbReference>
<organism evidence="9 10">
    <name type="scientific">Nocardioides albertanoniae</name>
    <dbReference type="NCBI Taxonomy" id="1175486"/>
    <lineage>
        <taxon>Bacteria</taxon>
        <taxon>Bacillati</taxon>
        <taxon>Actinomycetota</taxon>
        <taxon>Actinomycetes</taxon>
        <taxon>Propionibacteriales</taxon>
        <taxon>Nocardioidaceae</taxon>
        <taxon>Nocardioides</taxon>
    </lineage>
</organism>
<dbReference type="GO" id="GO:0006071">
    <property type="term" value="P:glycerol metabolic process"/>
    <property type="evidence" value="ECO:0007669"/>
    <property type="project" value="UniProtKB-KW"/>
</dbReference>
<keyword evidence="3" id="KW-0238">DNA-binding</keyword>
<dbReference type="GO" id="GO:0045892">
    <property type="term" value="P:negative regulation of DNA-templated transcription"/>
    <property type="evidence" value="ECO:0007669"/>
    <property type="project" value="TreeGrafter"/>
</dbReference>
<dbReference type="AlphaFoldDB" id="A0A543A1D8"/>
<comment type="function">
    <text evidence="5">May be an activator protein for the gylABX operon.</text>
</comment>
<dbReference type="InterPro" id="IPR036390">
    <property type="entry name" value="WH_DNA-bd_sf"/>
</dbReference>
<dbReference type="InterPro" id="IPR014757">
    <property type="entry name" value="Tscrpt_reg_IclR_C"/>
</dbReference>
<evidence type="ECO:0000313" key="10">
    <source>
        <dbReference type="Proteomes" id="UP000320209"/>
    </source>
</evidence>
<dbReference type="PROSITE" id="PS51078">
    <property type="entry name" value="ICLR_ED"/>
    <property type="match status" value="1"/>
</dbReference>
<accession>A0A543A1D8</accession>
<protein>
    <recommendedName>
        <fullName evidence="6">Glycerol operon regulatory protein</fullName>
    </recommendedName>
</protein>
<dbReference type="SUPFAM" id="SSF55781">
    <property type="entry name" value="GAF domain-like"/>
    <property type="match status" value="1"/>
</dbReference>
<dbReference type="OrthoDB" id="7274111at2"/>
<evidence type="ECO:0000259" key="8">
    <source>
        <dbReference type="PROSITE" id="PS51078"/>
    </source>
</evidence>
<keyword evidence="2" id="KW-0805">Transcription regulation</keyword>
<dbReference type="EMBL" id="VFOV01000001">
    <property type="protein sequence ID" value="TQL66411.1"/>
    <property type="molecule type" value="Genomic_DNA"/>
</dbReference>
<proteinExistence type="predicted"/>
<dbReference type="InterPro" id="IPR029016">
    <property type="entry name" value="GAF-like_dom_sf"/>
</dbReference>
<dbReference type="Gene3D" id="1.10.10.10">
    <property type="entry name" value="Winged helix-like DNA-binding domain superfamily/Winged helix DNA-binding domain"/>
    <property type="match status" value="1"/>
</dbReference>
<evidence type="ECO:0000256" key="5">
    <source>
        <dbReference type="ARBA" id="ARBA00058938"/>
    </source>
</evidence>
<evidence type="ECO:0000313" key="9">
    <source>
        <dbReference type="EMBL" id="TQL66411.1"/>
    </source>
</evidence>
<dbReference type="RefSeq" id="WP_141778620.1">
    <property type="nucleotide sequence ID" value="NZ_VFOV01000001.1"/>
</dbReference>
<dbReference type="Proteomes" id="UP000320209">
    <property type="component" value="Unassembled WGS sequence"/>
</dbReference>
<feature type="domain" description="IclR-ED" evidence="8">
    <location>
        <begin position="68"/>
        <end position="252"/>
    </location>
</feature>
<evidence type="ECO:0000256" key="3">
    <source>
        <dbReference type="ARBA" id="ARBA00023125"/>
    </source>
</evidence>
<evidence type="ECO:0000256" key="1">
    <source>
        <dbReference type="ARBA" id="ARBA00022798"/>
    </source>
</evidence>
<dbReference type="InterPro" id="IPR005471">
    <property type="entry name" value="Tscrpt_reg_IclR_N"/>
</dbReference>
<name>A0A543A1D8_9ACTN</name>
<dbReference type="Pfam" id="PF09339">
    <property type="entry name" value="HTH_IclR"/>
    <property type="match status" value="1"/>
</dbReference>
<keyword evidence="10" id="KW-1185">Reference proteome</keyword>
<reference evidence="9 10" key="1">
    <citation type="submission" date="2019-06" db="EMBL/GenBank/DDBJ databases">
        <title>Sequencing the genomes of 1000 actinobacteria strains.</title>
        <authorList>
            <person name="Klenk H.-P."/>
        </authorList>
    </citation>
    <scope>NUCLEOTIDE SEQUENCE [LARGE SCALE GENOMIC DNA]</scope>
    <source>
        <strain evidence="9 10">DSM 25218</strain>
    </source>
</reference>
<dbReference type="PANTHER" id="PTHR30136:SF24">
    <property type="entry name" value="HTH-TYPE TRANSCRIPTIONAL REPRESSOR ALLR"/>
    <property type="match status" value="1"/>
</dbReference>
<dbReference type="PANTHER" id="PTHR30136">
    <property type="entry name" value="HELIX-TURN-HELIX TRANSCRIPTIONAL REGULATOR, ICLR FAMILY"/>
    <property type="match status" value="1"/>
</dbReference>
<dbReference type="InterPro" id="IPR050707">
    <property type="entry name" value="HTH_MetabolicPath_Reg"/>
</dbReference>
<dbReference type="Pfam" id="PF01614">
    <property type="entry name" value="IclR_C"/>
    <property type="match status" value="1"/>
</dbReference>
<evidence type="ECO:0000256" key="4">
    <source>
        <dbReference type="ARBA" id="ARBA00023163"/>
    </source>
</evidence>
<evidence type="ECO:0000259" key="7">
    <source>
        <dbReference type="PROSITE" id="PS51077"/>
    </source>
</evidence>
<evidence type="ECO:0000256" key="6">
    <source>
        <dbReference type="ARBA" id="ARBA00070406"/>
    </source>
</evidence>
<evidence type="ECO:0000256" key="2">
    <source>
        <dbReference type="ARBA" id="ARBA00023015"/>
    </source>
</evidence>
<dbReference type="InterPro" id="IPR036388">
    <property type="entry name" value="WH-like_DNA-bd_sf"/>
</dbReference>
<dbReference type="GO" id="GO:0003677">
    <property type="term" value="F:DNA binding"/>
    <property type="evidence" value="ECO:0007669"/>
    <property type="project" value="UniProtKB-KW"/>
</dbReference>
<feature type="domain" description="HTH iclR-type" evidence="7">
    <location>
        <begin position="5"/>
        <end position="67"/>
    </location>
</feature>
<gene>
    <name evidence="9" type="ORF">FB381_0266</name>
</gene>
<sequence length="257" mass="26756">MSRTVQSVERAAALLRVLSAESEPMALGPLAGAVGLAKPTAHGLLRTLVVAGFVDQDPVTGRYQVGRDLLHLGSVTLDLNELRSVTLNWVDTLAARTGEEARIAAYRDGSAVVAHHVFRAGPGAQEMDTGRSLPLHATALGKVLIAFDPGAARSVVGQPLDQLAFRTITDRSQLLRALADARDTGWAAAVEEVRSDLAGIAAPVRDRGGYVVASVGIAGPVARLCDSQTQPRADLVAQVTGVARSISRALGHGRAAA</sequence>
<comment type="caution">
    <text evidence="9">The sequence shown here is derived from an EMBL/GenBank/DDBJ whole genome shotgun (WGS) entry which is preliminary data.</text>
</comment>
<dbReference type="GO" id="GO:0003700">
    <property type="term" value="F:DNA-binding transcription factor activity"/>
    <property type="evidence" value="ECO:0007669"/>
    <property type="project" value="TreeGrafter"/>
</dbReference>
<dbReference type="PROSITE" id="PS51077">
    <property type="entry name" value="HTH_ICLR"/>
    <property type="match status" value="1"/>
</dbReference>
<dbReference type="SMART" id="SM00346">
    <property type="entry name" value="HTH_ICLR"/>
    <property type="match status" value="1"/>
</dbReference>
<dbReference type="SUPFAM" id="SSF46785">
    <property type="entry name" value="Winged helix' DNA-binding domain"/>
    <property type="match status" value="1"/>
</dbReference>
<keyword evidence="1" id="KW-0319">Glycerol metabolism</keyword>
<dbReference type="FunFam" id="1.10.10.10:FF:000056">
    <property type="entry name" value="IclR family transcriptional regulator"/>
    <property type="match status" value="1"/>
</dbReference>
<keyword evidence="4" id="KW-0804">Transcription</keyword>